<feature type="domain" description="SUF system FeS cluster assembly SufBD core" evidence="2">
    <location>
        <begin position="137"/>
        <end position="364"/>
    </location>
</feature>
<dbReference type="InterPro" id="IPR011542">
    <property type="entry name" value="SUF_FeS_clus_asmbl_SufD"/>
</dbReference>
<gene>
    <name evidence="3" type="primary">sufD</name>
    <name evidence="3" type="ORF">DWG14_06458</name>
</gene>
<protein>
    <submittedName>
        <fullName evidence="3">FeS cluster assembly protein SufD</fullName>
    </submittedName>
</protein>
<dbReference type="InterPro" id="IPR037284">
    <property type="entry name" value="SUF_FeS_clus_asmbl_SufBD_sf"/>
</dbReference>
<dbReference type="EMBL" id="CP032427">
    <property type="protein sequence ID" value="AYC42166.1"/>
    <property type="molecule type" value="Genomic_DNA"/>
</dbReference>
<dbReference type="AlphaFoldDB" id="A0AAI8L627"/>
<dbReference type="Proteomes" id="UP000265765">
    <property type="component" value="Chromosome"/>
</dbReference>
<reference evidence="3 4" key="1">
    <citation type="submission" date="2018-09" db="EMBL/GenBank/DDBJ databases">
        <title>Production of Trimethoprim by Streptomyces sp. 3E-1.</title>
        <authorList>
            <person name="Kang H.J."/>
            <person name="Kim S.B."/>
        </authorList>
    </citation>
    <scope>NUCLEOTIDE SEQUENCE [LARGE SCALE GENOMIC DNA]</scope>
    <source>
        <strain evidence="3 4">3E-1</strain>
    </source>
</reference>
<evidence type="ECO:0000259" key="2">
    <source>
        <dbReference type="Pfam" id="PF01458"/>
    </source>
</evidence>
<dbReference type="SUPFAM" id="SSF101960">
    <property type="entry name" value="Stabilizer of iron transporter SufD"/>
    <property type="match status" value="1"/>
</dbReference>
<name>A0AAI8L627_9ACTN</name>
<dbReference type="InterPro" id="IPR000825">
    <property type="entry name" value="SUF_FeS_clus_asmbl_SufBD_core"/>
</dbReference>
<accession>A0AAI8L627</accession>
<organism evidence="3 4">
    <name type="scientific">Streptomyces griseorubiginosus</name>
    <dbReference type="NCBI Taxonomy" id="67304"/>
    <lineage>
        <taxon>Bacteria</taxon>
        <taxon>Bacillati</taxon>
        <taxon>Actinomycetota</taxon>
        <taxon>Actinomycetes</taxon>
        <taxon>Kitasatosporales</taxon>
        <taxon>Streptomycetaceae</taxon>
        <taxon>Streptomyces</taxon>
    </lineage>
</organism>
<dbReference type="KEGG" id="sge:DWG14_06458"/>
<dbReference type="RefSeq" id="WP_120052742.1">
    <property type="nucleotide sequence ID" value="NZ_CP032427.1"/>
</dbReference>
<comment type="similarity">
    <text evidence="1">Belongs to the iron-sulfur cluster assembly SufBD family.</text>
</comment>
<dbReference type="Pfam" id="PF01458">
    <property type="entry name" value="SUFBD_core"/>
    <property type="match status" value="1"/>
</dbReference>
<dbReference type="GO" id="GO:0016226">
    <property type="term" value="P:iron-sulfur cluster assembly"/>
    <property type="evidence" value="ECO:0007669"/>
    <property type="project" value="InterPro"/>
</dbReference>
<sequence>MAEAQNIPVGSTTAGSIAVAAESTVATRMSAPPSFDVQDFPVPHGREEEWRFTPLERLRGLHDGTAVATGEGVKVDVQAPEGVTVETVGRDDARLGRAGTPVDRIAAQAYSSFEKAGVVTVPKETVLTEPIRIAVHGEGGTRFGHQVIELGAFAEAVVVIDHTGDAVLATNVDYILGDGAKLTVVSVQDWDDKAVHVAQHNALIGRDASFKSVVVTFGGDLVRLHPRVSYAGTGGEAELFGIYFTDKGQHQEHRLLVDHNTPHCKSNVVYKGALQGEDAHAVWIGDVLIEAKAEGTDTYEMNRNLVLTDGARVDSVPNLEIETGEIVGAGHASATGRFDDEQLFYLMARGIPADEARRLVVRGFFAELVQQIGVDDIEERLLVKIDEELEATV</sequence>
<dbReference type="PANTHER" id="PTHR43575">
    <property type="entry name" value="PROTEIN ABCI7, CHLOROPLASTIC"/>
    <property type="match status" value="1"/>
</dbReference>
<evidence type="ECO:0000256" key="1">
    <source>
        <dbReference type="ARBA" id="ARBA00043967"/>
    </source>
</evidence>
<evidence type="ECO:0000313" key="3">
    <source>
        <dbReference type="EMBL" id="AYC42166.1"/>
    </source>
</evidence>
<dbReference type="NCBIfam" id="TIGR01981">
    <property type="entry name" value="sufD"/>
    <property type="match status" value="1"/>
</dbReference>
<dbReference type="GeneID" id="91285278"/>
<dbReference type="InterPro" id="IPR055346">
    <property type="entry name" value="Fe-S_cluster_assembly_SufBD"/>
</dbReference>
<evidence type="ECO:0000313" key="4">
    <source>
        <dbReference type="Proteomes" id="UP000265765"/>
    </source>
</evidence>
<dbReference type="PANTHER" id="PTHR43575:SF1">
    <property type="entry name" value="PROTEIN ABCI7, CHLOROPLASTIC"/>
    <property type="match status" value="1"/>
</dbReference>
<proteinExistence type="inferred from homology"/>